<keyword evidence="4" id="KW-1185">Reference proteome</keyword>
<dbReference type="InterPro" id="IPR020596">
    <property type="entry name" value="rRNA_Ade_Mease_Trfase_CS"/>
</dbReference>
<dbReference type="AlphaFoldDB" id="A0A1I3TP20"/>
<gene>
    <name evidence="3" type="ORF">SAMN04487991_2769</name>
</gene>
<keyword evidence="3" id="KW-0489">Methyltransferase</keyword>
<dbReference type="InterPro" id="IPR029063">
    <property type="entry name" value="SAM-dependent_MTases_sf"/>
</dbReference>
<dbReference type="GO" id="GO:0000179">
    <property type="term" value="F:rRNA (adenine-N6,N6-)-dimethyltransferase activity"/>
    <property type="evidence" value="ECO:0007669"/>
    <property type="project" value="InterPro"/>
</dbReference>
<dbReference type="STRING" id="588602.SAMN04487991_2769"/>
<sequence length="594" mass="67137">MDKYAYSEKINVHGIDVPFVSGIITPKIERPMRKGHYEAGEVGFMRDILRPGDRLLELGAGVGVVSSAAASIDGVDAVLSIEADPTLLPMIRETWRLNGIENAELRNGVAMAESDAKDAQEVNFYVRQDFWASSMEPDSRAYERVEKVPAAGVETLLKEFRPTVLSCDIEGAELGLLDGADLSGIRHIIMEIHPKVYGPEGVRRIVDMLGAKGFLPSPEATTSGSVKRFDRVEVDGRMTEEQGIPQRVYKSWPVETPRILIVTCMKNEGPFILEWLAWHRAVGVTDFLIFTNDCTDGSDKMLDRLDDMGLVRHMPNPALASGSANFQPQALRYLHYTRQMREADYIISMDVDEFINIHVGEGKLTDLFEATGEFDVLSMSEMNHGSNDRLAYERDWVTALYPGHESPSPGWRKARRGVKSITRLSPRVQAIRNHRPDISPDLGEVKWLDGSGRARNEFMAEAEDNGWDSRDSYDLVTLDHFPLRSLECYLVKMHRGDVVVANKSVSNRYWRTRNKAEHHTSDLTRFRPQAQAEYDRLLQDDILAKCHDDSCAAHEARIKSLEGVPAFEQRKMWIFSEAWKGEIPEPYRSRVAEQ</sequence>
<proteinExistence type="predicted"/>
<protein>
    <submittedName>
        <fullName evidence="3">Methyltransferase, FkbM family</fullName>
    </submittedName>
</protein>
<dbReference type="Pfam" id="PF13704">
    <property type="entry name" value="Glyco_tranf_2_4"/>
    <property type="match status" value="1"/>
</dbReference>
<feature type="domain" description="Methyltransferase FkbM" evidence="2">
    <location>
        <begin position="59"/>
        <end position="210"/>
    </location>
</feature>
<dbReference type="Pfam" id="PF05050">
    <property type="entry name" value="Methyltransf_21"/>
    <property type="match status" value="1"/>
</dbReference>
<accession>A0A1I3TP20</accession>
<evidence type="ECO:0000313" key="3">
    <source>
        <dbReference type="EMBL" id="SFJ71386.1"/>
    </source>
</evidence>
<name>A0A1I3TP20_9RHOB</name>
<evidence type="ECO:0000313" key="4">
    <source>
        <dbReference type="Proteomes" id="UP000199630"/>
    </source>
</evidence>
<organism evidence="3 4">
    <name type="scientific">Celeribacter neptunius</name>
    <dbReference type="NCBI Taxonomy" id="588602"/>
    <lineage>
        <taxon>Bacteria</taxon>
        <taxon>Pseudomonadati</taxon>
        <taxon>Pseudomonadota</taxon>
        <taxon>Alphaproteobacteria</taxon>
        <taxon>Rhodobacterales</taxon>
        <taxon>Roseobacteraceae</taxon>
        <taxon>Celeribacter</taxon>
    </lineage>
</organism>
<dbReference type="SUPFAM" id="SSF53335">
    <property type="entry name" value="S-adenosyl-L-methionine-dependent methyltransferases"/>
    <property type="match status" value="1"/>
</dbReference>
<reference evidence="4" key="1">
    <citation type="submission" date="2016-10" db="EMBL/GenBank/DDBJ databases">
        <authorList>
            <person name="Varghese N."/>
            <person name="Submissions S."/>
        </authorList>
    </citation>
    <scope>NUCLEOTIDE SEQUENCE [LARGE SCALE GENOMIC DNA]</scope>
    <source>
        <strain evidence="4">DSM 26471</strain>
    </source>
</reference>
<keyword evidence="3" id="KW-0808">Transferase</keyword>
<evidence type="ECO:0000259" key="2">
    <source>
        <dbReference type="Pfam" id="PF05050"/>
    </source>
</evidence>
<dbReference type="Gene3D" id="3.40.50.150">
    <property type="entry name" value="Vaccinia Virus protein VP39"/>
    <property type="match status" value="1"/>
</dbReference>
<dbReference type="Proteomes" id="UP000199630">
    <property type="component" value="Unassembled WGS sequence"/>
</dbReference>
<dbReference type="InterPro" id="IPR006342">
    <property type="entry name" value="FkbM_mtfrase"/>
</dbReference>
<dbReference type="PROSITE" id="PS01131">
    <property type="entry name" value="RRNA_A_DIMETH"/>
    <property type="match status" value="1"/>
</dbReference>
<dbReference type="CDD" id="cd02440">
    <property type="entry name" value="AdoMet_MTases"/>
    <property type="match status" value="1"/>
</dbReference>
<evidence type="ECO:0000256" key="1">
    <source>
        <dbReference type="ARBA" id="ARBA00022691"/>
    </source>
</evidence>
<keyword evidence="1" id="KW-0949">S-adenosyl-L-methionine</keyword>
<dbReference type="EMBL" id="FORH01000005">
    <property type="protein sequence ID" value="SFJ71386.1"/>
    <property type="molecule type" value="Genomic_DNA"/>
</dbReference>
<dbReference type="NCBIfam" id="TIGR01444">
    <property type="entry name" value="fkbM_fam"/>
    <property type="match status" value="1"/>
</dbReference>